<evidence type="ECO:0000313" key="12">
    <source>
        <dbReference type="EMBL" id="QCT94895.1"/>
    </source>
</evidence>
<feature type="short sequence motif" description="'KMSKS' region" evidence="8">
    <location>
        <begin position="526"/>
        <end position="530"/>
    </location>
</feature>
<feature type="domain" description="Valyl-tRNA synthetase tRNA-binding arm" evidence="11">
    <location>
        <begin position="792"/>
        <end position="856"/>
    </location>
</feature>
<feature type="domain" description="Aminoacyl-tRNA synthetase class Ia" evidence="9">
    <location>
        <begin position="13"/>
        <end position="566"/>
    </location>
</feature>
<protein>
    <recommendedName>
        <fullName evidence="8">Valine--tRNA ligase</fullName>
        <ecNumber evidence="8">6.1.1.9</ecNumber>
    </recommendedName>
    <alternativeName>
        <fullName evidence="8">Valyl-tRNA synthetase</fullName>
        <shortName evidence="8">ValRS</shortName>
    </alternativeName>
</protein>
<dbReference type="SUPFAM" id="SSF46589">
    <property type="entry name" value="tRNA-binding arm"/>
    <property type="match status" value="1"/>
</dbReference>
<evidence type="ECO:0000259" key="9">
    <source>
        <dbReference type="Pfam" id="PF00133"/>
    </source>
</evidence>
<accession>A0ABX5V9C2</accession>
<feature type="binding site" evidence="8">
    <location>
        <position position="529"/>
    </location>
    <ligand>
        <name>ATP</name>
        <dbReference type="ChEBI" id="CHEBI:30616"/>
    </ligand>
</feature>
<evidence type="ECO:0000256" key="8">
    <source>
        <dbReference type="HAMAP-Rule" id="MF_02004"/>
    </source>
</evidence>
<dbReference type="EMBL" id="CP040463">
    <property type="protein sequence ID" value="QCT94895.1"/>
    <property type="molecule type" value="Genomic_DNA"/>
</dbReference>
<dbReference type="Gene3D" id="1.10.287.380">
    <property type="entry name" value="Valyl-tRNA synthetase, C-terminal domain"/>
    <property type="match status" value="1"/>
</dbReference>
<dbReference type="Gene3D" id="3.90.740.10">
    <property type="entry name" value="Valyl/Leucyl/Isoleucyl-tRNA synthetase, editing domain"/>
    <property type="match status" value="1"/>
</dbReference>
<comment type="catalytic activity">
    <reaction evidence="7 8">
        <text>tRNA(Val) + L-valine + ATP = L-valyl-tRNA(Val) + AMP + diphosphate</text>
        <dbReference type="Rhea" id="RHEA:10704"/>
        <dbReference type="Rhea" id="RHEA-COMP:9672"/>
        <dbReference type="Rhea" id="RHEA-COMP:9708"/>
        <dbReference type="ChEBI" id="CHEBI:30616"/>
        <dbReference type="ChEBI" id="CHEBI:33019"/>
        <dbReference type="ChEBI" id="CHEBI:57762"/>
        <dbReference type="ChEBI" id="CHEBI:78442"/>
        <dbReference type="ChEBI" id="CHEBI:78537"/>
        <dbReference type="ChEBI" id="CHEBI:456215"/>
        <dbReference type="EC" id="6.1.1.9"/>
    </reaction>
</comment>
<dbReference type="Pfam" id="PF10458">
    <property type="entry name" value="Val_tRNA-synt_C"/>
    <property type="match status" value="1"/>
</dbReference>
<evidence type="ECO:0000256" key="1">
    <source>
        <dbReference type="ARBA" id="ARBA00022490"/>
    </source>
</evidence>
<dbReference type="InterPro" id="IPR010978">
    <property type="entry name" value="tRNA-bd_arm"/>
</dbReference>
<dbReference type="HAMAP" id="MF_02004">
    <property type="entry name" value="Val_tRNA_synth_type1"/>
    <property type="match status" value="1"/>
</dbReference>
<evidence type="ECO:0000313" key="13">
    <source>
        <dbReference type="Proteomes" id="UP000306825"/>
    </source>
</evidence>
<dbReference type="Pfam" id="PF08264">
    <property type="entry name" value="Anticodon_1"/>
    <property type="match status" value="1"/>
</dbReference>
<evidence type="ECO:0000256" key="7">
    <source>
        <dbReference type="ARBA" id="ARBA00047552"/>
    </source>
</evidence>
<dbReference type="CDD" id="cd07962">
    <property type="entry name" value="Anticodon_Ia_Val"/>
    <property type="match status" value="1"/>
</dbReference>
<comment type="domain">
    <text evidence="8">ValRS has two distinct active sites: one for aminoacylation and one for editing. The misactivated threonine is translocated from the active site to the editing site.</text>
</comment>
<evidence type="ECO:0000256" key="2">
    <source>
        <dbReference type="ARBA" id="ARBA00022598"/>
    </source>
</evidence>
<keyword evidence="4 8" id="KW-0067">ATP-binding</keyword>
<organism evidence="12 13">
    <name type="scientific">Caminibacter mediatlanticus TB-2</name>
    <dbReference type="NCBI Taxonomy" id="391592"/>
    <lineage>
        <taxon>Bacteria</taxon>
        <taxon>Pseudomonadati</taxon>
        <taxon>Campylobacterota</taxon>
        <taxon>Epsilonproteobacteria</taxon>
        <taxon>Nautiliales</taxon>
        <taxon>Nautiliaceae</taxon>
        <taxon>Caminibacter</taxon>
    </lineage>
</organism>
<keyword evidence="2 8" id="KW-0436">Ligase</keyword>
<evidence type="ECO:0000256" key="5">
    <source>
        <dbReference type="ARBA" id="ARBA00022917"/>
    </source>
</evidence>
<keyword evidence="13" id="KW-1185">Reference proteome</keyword>
<evidence type="ECO:0000256" key="6">
    <source>
        <dbReference type="ARBA" id="ARBA00023146"/>
    </source>
</evidence>
<dbReference type="PRINTS" id="PR00986">
    <property type="entry name" value="TRNASYNTHVAL"/>
</dbReference>
<comment type="subunit">
    <text evidence="8">Monomer.</text>
</comment>
<proteinExistence type="inferred from homology"/>
<feature type="domain" description="Methionyl/Valyl/Leucyl/Isoleucyl-tRNA synthetase anticodon-binding" evidence="10">
    <location>
        <begin position="608"/>
        <end position="738"/>
    </location>
</feature>
<keyword evidence="5 8" id="KW-0648">Protein biosynthesis</keyword>
<dbReference type="PANTHER" id="PTHR11946">
    <property type="entry name" value="VALYL-TRNA SYNTHETASES"/>
    <property type="match status" value="1"/>
</dbReference>
<keyword evidence="1 8" id="KW-0963">Cytoplasm</keyword>
<gene>
    <name evidence="8" type="primary">valS</name>
    <name evidence="12" type="ORF">FE773_06760</name>
</gene>
<dbReference type="InterPro" id="IPR037118">
    <property type="entry name" value="Val-tRNA_synth_C_sf"/>
</dbReference>
<dbReference type="PROSITE" id="PS00178">
    <property type="entry name" value="AA_TRNA_LIGASE_I"/>
    <property type="match status" value="1"/>
</dbReference>
<dbReference type="Gene3D" id="3.40.50.620">
    <property type="entry name" value="HUPs"/>
    <property type="match status" value="2"/>
</dbReference>
<evidence type="ECO:0000259" key="10">
    <source>
        <dbReference type="Pfam" id="PF08264"/>
    </source>
</evidence>
<dbReference type="InterPro" id="IPR002303">
    <property type="entry name" value="Valyl-tRNA_ligase"/>
</dbReference>
<sequence>MKEYNPHNFEKETYNLWEKEGFFEVDYSKPKNFCIMMPPPNVTGSLHIGHALTFTLQDIIVRYKRMDGYATLWQPGTDHAGIATQNVVEKQILAEGKTKEEIGREEFLKRVWEWKEFSGGKITTQLRRLGASPAWSRERFTMDEGLQRAVRVAFKKLYDEGLIVKGNYMVNWCPKDGALSDIEVEYETHEGKLVYMKYPIVDSNEYIVVATTRPETYFGDTAVMVNPNDERYKHLIGKKVRLPLINREIPIIADEYVDMEFGTGAVKVTPAHDVNDYEVGLRHNLELIKVFDEKGILNKEAGEFAGLDRIEARDKIIEKLQKEGFIEKIEEHTHQVGHCYRCKSVIEPYVSTQWFLKKEIAIPAIKAANKGEVKFHPAQWKNNYDAWMRELRDWCISRQLWWGHQIPVYYCNECGNEWASVEEPTKCPKCHSKNFHQDPDVLDTWFSSALWPFSTLGWENGEWGKGIKWNEEDLNRFYPNNLLITGFDILFFWVARMMMMGTHFLKEVPFKDVYLHALVRDEHGQKMSKSKGNVIDPLEMIEKYSADILRFTLAVLAVQGRDIKLSENKMIEARNFTNKLYNAARFLKMHQDKFEDLENIEIKTELGKWMVYKLNEAIKNVRNELEEYRFNDAAMTLYRFLWQDFCDWGIELSKVSKESISELGSIFKEAMKLLHPFMPFITEFLYQELSLTTVKDNTIMLKEYPQAKEVVKPADFDLIIEAIVSLRRIKALTGAKEIKKAYVLANLPDLAKEFIKKLARIEDVEFINNPIENAIRDISDNLETMVSKEEIDITPIINRLNQQKTKLNKEIEKLQKKLSNENFIKKAPKEVVEKNKKELDELTQKLQKIEDELRKLND</sequence>
<dbReference type="GO" id="GO:0004832">
    <property type="term" value="F:valine-tRNA ligase activity"/>
    <property type="evidence" value="ECO:0007669"/>
    <property type="project" value="UniProtKB-EC"/>
</dbReference>
<dbReference type="InterPro" id="IPR001412">
    <property type="entry name" value="aa-tRNA-synth_I_CS"/>
</dbReference>
<dbReference type="InterPro" id="IPR009008">
    <property type="entry name" value="Val/Leu/Ile-tRNA-synth_edit"/>
</dbReference>
<comment type="similarity">
    <text evidence="8">Belongs to the class-I aminoacyl-tRNA synthetase family. ValS type 1 subfamily.</text>
</comment>
<comment type="domain">
    <text evidence="8">The C-terminal coiled-coil domain is crucial for aminoacylation activity.</text>
</comment>
<reference evidence="12 13" key="1">
    <citation type="submission" date="2019-05" db="EMBL/GenBank/DDBJ databases">
        <title>A comparative analysis of the Nautiliaceae.</title>
        <authorList>
            <person name="Grosche A."/>
            <person name="Smedile F."/>
            <person name="Vetriani C."/>
        </authorList>
    </citation>
    <scope>NUCLEOTIDE SEQUENCE [LARGE SCALE GENOMIC DNA]</scope>
    <source>
        <strain evidence="12 13">TB-2</strain>
    </source>
</reference>
<dbReference type="SUPFAM" id="SSF52374">
    <property type="entry name" value="Nucleotidylyl transferase"/>
    <property type="match status" value="1"/>
</dbReference>
<dbReference type="Gene3D" id="1.10.730.10">
    <property type="entry name" value="Isoleucyl-tRNA Synthetase, Domain 1"/>
    <property type="match status" value="1"/>
</dbReference>
<evidence type="ECO:0000256" key="4">
    <source>
        <dbReference type="ARBA" id="ARBA00022840"/>
    </source>
</evidence>
<keyword evidence="3 8" id="KW-0547">Nucleotide-binding</keyword>
<dbReference type="NCBIfam" id="TIGR00422">
    <property type="entry name" value="valS"/>
    <property type="match status" value="1"/>
</dbReference>
<feature type="short sequence motif" description="'HIGH' region" evidence="8">
    <location>
        <begin position="40"/>
        <end position="50"/>
    </location>
</feature>
<dbReference type="SUPFAM" id="SSF50677">
    <property type="entry name" value="ValRS/IleRS/LeuRS editing domain"/>
    <property type="match status" value="1"/>
</dbReference>
<dbReference type="PANTHER" id="PTHR11946:SF93">
    <property type="entry name" value="VALINE--TRNA LIGASE, CHLOROPLASTIC_MITOCHONDRIAL 2"/>
    <property type="match status" value="1"/>
</dbReference>
<dbReference type="SUPFAM" id="SSF47323">
    <property type="entry name" value="Anticodon-binding domain of a subclass of class I aminoacyl-tRNA synthetases"/>
    <property type="match status" value="1"/>
</dbReference>
<comment type="subcellular location">
    <subcellularLocation>
        <location evidence="8">Cytoplasm</location>
    </subcellularLocation>
</comment>
<feature type="coiled-coil region" evidence="8">
    <location>
        <begin position="797"/>
        <end position="852"/>
    </location>
</feature>
<dbReference type="InterPro" id="IPR013155">
    <property type="entry name" value="M/V/L/I-tRNA-synth_anticd-bd"/>
</dbReference>
<dbReference type="CDD" id="cd00817">
    <property type="entry name" value="ValRS_core"/>
    <property type="match status" value="1"/>
</dbReference>
<evidence type="ECO:0000259" key="11">
    <source>
        <dbReference type="Pfam" id="PF10458"/>
    </source>
</evidence>
<name>A0ABX5V9C2_9BACT</name>
<keyword evidence="8" id="KW-0175">Coiled coil</keyword>
<keyword evidence="6 8" id="KW-0030">Aminoacyl-tRNA synthetase</keyword>
<dbReference type="Proteomes" id="UP000306825">
    <property type="component" value="Chromosome"/>
</dbReference>
<dbReference type="NCBIfam" id="NF004349">
    <property type="entry name" value="PRK05729.1"/>
    <property type="match status" value="1"/>
</dbReference>
<dbReference type="InterPro" id="IPR002300">
    <property type="entry name" value="aa-tRNA-synth_Ia"/>
</dbReference>
<dbReference type="Pfam" id="PF00133">
    <property type="entry name" value="tRNA-synt_1"/>
    <property type="match status" value="1"/>
</dbReference>
<dbReference type="RefSeq" id="WP_138323579.1">
    <property type="nucleotide sequence ID" value="NZ_CP040463.1"/>
</dbReference>
<comment type="function">
    <text evidence="8">Catalyzes the attachment of valine to tRNA(Val). As ValRS can inadvertently accommodate and process structurally similar amino acids such as threonine, to avoid such errors, it has a 'posttransfer' editing activity that hydrolyzes mischarged Thr-tRNA(Val) in a tRNA-dependent manner.</text>
</comment>
<dbReference type="InterPro" id="IPR009080">
    <property type="entry name" value="tRNAsynth_Ia_anticodon-bd"/>
</dbReference>
<dbReference type="EC" id="6.1.1.9" evidence="8"/>
<dbReference type="InterPro" id="IPR019499">
    <property type="entry name" value="Val-tRNA_synth_tRNA-bd"/>
</dbReference>
<dbReference type="InterPro" id="IPR014729">
    <property type="entry name" value="Rossmann-like_a/b/a_fold"/>
</dbReference>
<evidence type="ECO:0000256" key="3">
    <source>
        <dbReference type="ARBA" id="ARBA00022741"/>
    </source>
</evidence>
<dbReference type="InterPro" id="IPR033705">
    <property type="entry name" value="Anticodon_Ia_Val"/>
</dbReference>